<dbReference type="AlphaFoldDB" id="A0A8T0R1S1"/>
<reference evidence="1" key="1">
    <citation type="submission" date="2020-05" db="EMBL/GenBank/DDBJ databases">
        <title>WGS assembly of Panicum virgatum.</title>
        <authorList>
            <person name="Lovell J.T."/>
            <person name="Jenkins J."/>
            <person name="Shu S."/>
            <person name="Juenger T.E."/>
            <person name="Schmutz J."/>
        </authorList>
    </citation>
    <scope>NUCLEOTIDE SEQUENCE</scope>
    <source>
        <strain evidence="1">AP13</strain>
    </source>
</reference>
<dbReference type="Proteomes" id="UP000823388">
    <property type="component" value="Chromosome 6N"/>
</dbReference>
<evidence type="ECO:0000313" key="2">
    <source>
        <dbReference type="Proteomes" id="UP000823388"/>
    </source>
</evidence>
<protein>
    <submittedName>
        <fullName evidence="1">Uncharacterized protein</fullName>
    </submittedName>
</protein>
<accession>A0A8T0R1S1</accession>
<proteinExistence type="predicted"/>
<name>A0A8T0R1S1_PANVG</name>
<sequence>MILEGILVQSLHKNSRHDTNSVDFTKLQHMPHQGLLFVEGSSSVSQQAIQERSRVEEIRVLFKFSCYLGAIECQWIEPILIANPENGSANARRPCATNAL</sequence>
<gene>
    <name evidence="1" type="ORF">PVAP13_6NG238927</name>
</gene>
<evidence type="ECO:0000313" key="1">
    <source>
        <dbReference type="EMBL" id="KAG2579145.1"/>
    </source>
</evidence>
<dbReference type="EMBL" id="CM029048">
    <property type="protein sequence ID" value="KAG2579145.1"/>
    <property type="molecule type" value="Genomic_DNA"/>
</dbReference>
<keyword evidence="2" id="KW-1185">Reference proteome</keyword>
<comment type="caution">
    <text evidence="1">The sequence shown here is derived from an EMBL/GenBank/DDBJ whole genome shotgun (WGS) entry which is preliminary data.</text>
</comment>
<organism evidence="1 2">
    <name type="scientific">Panicum virgatum</name>
    <name type="common">Blackwell switchgrass</name>
    <dbReference type="NCBI Taxonomy" id="38727"/>
    <lineage>
        <taxon>Eukaryota</taxon>
        <taxon>Viridiplantae</taxon>
        <taxon>Streptophyta</taxon>
        <taxon>Embryophyta</taxon>
        <taxon>Tracheophyta</taxon>
        <taxon>Spermatophyta</taxon>
        <taxon>Magnoliopsida</taxon>
        <taxon>Liliopsida</taxon>
        <taxon>Poales</taxon>
        <taxon>Poaceae</taxon>
        <taxon>PACMAD clade</taxon>
        <taxon>Panicoideae</taxon>
        <taxon>Panicodae</taxon>
        <taxon>Paniceae</taxon>
        <taxon>Panicinae</taxon>
        <taxon>Panicum</taxon>
        <taxon>Panicum sect. Hiantes</taxon>
    </lineage>
</organism>